<dbReference type="AlphaFoldDB" id="A0A397E7M8"/>
<evidence type="ECO:0000313" key="2">
    <source>
        <dbReference type="EMBL" id="RHY76949.1"/>
    </source>
</evidence>
<organism evidence="2 3">
    <name type="scientific">Aphanomyces astaci</name>
    <name type="common">Crayfish plague agent</name>
    <dbReference type="NCBI Taxonomy" id="112090"/>
    <lineage>
        <taxon>Eukaryota</taxon>
        <taxon>Sar</taxon>
        <taxon>Stramenopiles</taxon>
        <taxon>Oomycota</taxon>
        <taxon>Saprolegniomycetes</taxon>
        <taxon>Saprolegniales</taxon>
        <taxon>Verrucalvaceae</taxon>
        <taxon>Aphanomyces</taxon>
    </lineage>
</organism>
<dbReference type="VEuPathDB" id="FungiDB:H257_12318"/>
<dbReference type="EMBL" id="QUTD01001989">
    <property type="protein sequence ID" value="RHY76949.1"/>
    <property type="molecule type" value="Genomic_DNA"/>
</dbReference>
<dbReference type="Proteomes" id="UP000266643">
    <property type="component" value="Unassembled WGS sequence"/>
</dbReference>
<gene>
    <name evidence="2" type="ORF">DYB30_013816</name>
</gene>
<proteinExistence type="predicted"/>
<name>A0A397E7M8_APHAT</name>
<sequence length="167" mass="18308">METCSVCGSDDGPTLRQCNMCLSKFHHMCIVEEAAKNGWPEAEEGQELWAVHKVSSSAQDVPPPAKKRGRPKGAKNKAKVPDVQGEGAKENVWLPYELSQLPYAFSKFGASYVDGTSPWTAQYGRAKDDELLVVMMALSDVASIDDLPANVCRRRLEDTTDDATCLD</sequence>
<feature type="compositionally biased region" description="Basic residues" evidence="1">
    <location>
        <begin position="65"/>
        <end position="78"/>
    </location>
</feature>
<protein>
    <submittedName>
        <fullName evidence="2">Uncharacterized protein</fullName>
    </submittedName>
</protein>
<feature type="region of interest" description="Disordered" evidence="1">
    <location>
        <begin position="54"/>
        <end position="84"/>
    </location>
</feature>
<evidence type="ECO:0000313" key="3">
    <source>
        <dbReference type="Proteomes" id="UP000266643"/>
    </source>
</evidence>
<comment type="caution">
    <text evidence="2">The sequence shown here is derived from an EMBL/GenBank/DDBJ whole genome shotgun (WGS) entry which is preliminary data.</text>
</comment>
<reference evidence="2 3" key="1">
    <citation type="submission" date="2018-08" db="EMBL/GenBank/DDBJ databases">
        <title>Aphanomyces genome sequencing and annotation.</title>
        <authorList>
            <person name="Minardi D."/>
            <person name="Oidtmann B."/>
            <person name="Van Der Giezen M."/>
            <person name="Studholme D.J."/>
        </authorList>
    </citation>
    <scope>NUCLEOTIDE SEQUENCE [LARGE SCALE GENOMIC DNA]</scope>
    <source>
        <strain evidence="2 3">D2</strain>
    </source>
</reference>
<evidence type="ECO:0000256" key="1">
    <source>
        <dbReference type="SAM" id="MobiDB-lite"/>
    </source>
</evidence>
<accession>A0A397E7M8</accession>